<proteinExistence type="predicted"/>
<dbReference type="Pfam" id="PF02626">
    <property type="entry name" value="CT_A_B"/>
    <property type="match status" value="1"/>
</dbReference>
<dbReference type="EMBL" id="JARXRN010000016">
    <property type="protein sequence ID" value="MDH5829466.1"/>
    <property type="molecule type" value="Genomic_DNA"/>
</dbReference>
<name>A0ABT6JFK0_9GAMM</name>
<dbReference type="SUPFAM" id="SSF50891">
    <property type="entry name" value="Cyclophilin-like"/>
    <property type="match status" value="1"/>
</dbReference>
<protein>
    <submittedName>
        <fullName evidence="5">Biotin-dependent carboxyltransferase family protein</fullName>
    </submittedName>
</protein>
<dbReference type="Gene3D" id="2.40.100.10">
    <property type="entry name" value="Cyclophilin-like"/>
    <property type="match status" value="1"/>
</dbReference>
<evidence type="ECO:0000256" key="2">
    <source>
        <dbReference type="ARBA" id="ARBA00022801"/>
    </source>
</evidence>
<evidence type="ECO:0000256" key="3">
    <source>
        <dbReference type="ARBA" id="ARBA00022840"/>
    </source>
</evidence>
<feature type="domain" description="Carboxyltransferase" evidence="4">
    <location>
        <begin position="24"/>
        <end position="306"/>
    </location>
</feature>
<sequence>MSIEVLAPGLATLIQDGGRAGLRHLGIGSAGALDPWAFALANLVVGNPPGAPVLEITLSGPTLRFHAPARIVLCGAAVEAEVDGVPVPGHRCVDLPAGSALHIGRCTAGARAYLAVAGGLSVAATLGSASTDLRGGFGGQAGRVLRRGDQLAMCPASIDVAALRIAPWWIEPACDDRPRGAEPLVRVLPGSDTTIPPDALLGPAWQVRPDSSRQGLRLAGPALAREDDSERVSEPVMPGTIQLPADGQPIVLLADAQTHGGYPRIGHAIRADWPLLAQLRPGDRVRFAACTHAQARDALCRQRQRLHRIALALDAKRALA</sequence>
<dbReference type="InterPro" id="IPR003778">
    <property type="entry name" value="CT_A_B"/>
</dbReference>
<evidence type="ECO:0000259" key="4">
    <source>
        <dbReference type="SMART" id="SM00797"/>
    </source>
</evidence>
<dbReference type="PANTHER" id="PTHR43309:SF3">
    <property type="entry name" value="5-OXOPROLINASE SUBUNIT C"/>
    <property type="match status" value="1"/>
</dbReference>
<comment type="caution">
    <text evidence="5">The sequence shown here is derived from an EMBL/GenBank/DDBJ whole genome shotgun (WGS) entry which is preliminary data.</text>
</comment>
<reference evidence="5 6" key="1">
    <citation type="submission" date="2023-04" db="EMBL/GenBank/DDBJ databases">
        <title>Luteimonas sp. M1R5S18.</title>
        <authorList>
            <person name="Sun J.-Q."/>
        </authorList>
    </citation>
    <scope>NUCLEOTIDE SEQUENCE [LARGE SCALE GENOMIC DNA]</scope>
    <source>
        <strain evidence="5 6">M1R5S18</strain>
    </source>
</reference>
<keyword evidence="1" id="KW-0547">Nucleotide-binding</keyword>
<dbReference type="Proteomes" id="UP001156831">
    <property type="component" value="Unassembled WGS sequence"/>
</dbReference>
<dbReference type="InterPro" id="IPR029000">
    <property type="entry name" value="Cyclophilin-like_dom_sf"/>
</dbReference>
<dbReference type="NCBIfam" id="TIGR00724">
    <property type="entry name" value="urea_amlyse_rel"/>
    <property type="match status" value="1"/>
</dbReference>
<dbReference type="RefSeq" id="WP_280599623.1">
    <property type="nucleotide sequence ID" value="NZ_JARXRN010000016.1"/>
</dbReference>
<keyword evidence="6" id="KW-1185">Reference proteome</keyword>
<dbReference type="InterPro" id="IPR052708">
    <property type="entry name" value="PxpC"/>
</dbReference>
<gene>
    <name evidence="5" type="ORF">QFW80_02900</name>
</gene>
<organism evidence="5 6">
    <name type="scientific">Luteimonas rhizosphaericola</name>
    <dbReference type="NCBI Taxonomy" id="3042024"/>
    <lineage>
        <taxon>Bacteria</taxon>
        <taxon>Pseudomonadati</taxon>
        <taxon>Pseudomonadota</taxon>
        <taxon>Gammaproteobacteria</taxon>
        <taxon>Lysobacterales</taxon>
        <taxon>Lysobacteraceae</taxon>
        <taxon>Luteimonas</taxon>
    </lineage>
</organism>
<keyword evidence="3" id="KW-0067">ATP-binding</keyword>
<accession>A0ABT6JFK0</accession>
<evidence type="ECO:0000313" key="6">
    <source>
        <dbReference type="Proteomes" id="UP001156831"/>
    </source>
</evidence>
<keyword evidence="2" id="KW-0378">Hydrolase</keyword>
<evidence type="ECO:0000313" key="5">
    <source>
        <dbReference type="EMBL" id="MDH5829466.1"/>
    </source>
</evidence>
<evidence type="ECO:0000256" key="1">
    <source>
        <dbReference type="ARBA" id="ARBA00022741"/>
    </source>
</evidence>
<dbReference type="PANTHER" id="PTHR43309">
    <property type="entry name" value="5-OXOPROLINASE SUBUNIT C"/>
    <property type="match status" value="1"/>
</dbReference>
<dbReference type="SMART" id="SM00797">
    <property type="entry name" value="AHS2"/>
    <property type="match status" value="1"/>
</dbReference>